<evidence type="ECO:0000259" key="2">
    <source>
        <dbReference type="PROSITE" id="PS50994"/>
    </source>
</evidence>
<dbReference type="InterPro" id="IPR001584">
    <property type="entry name" value="Integrase_cat-core"/>
</dbReference>
<sequence>MAPSALDKAESDRESVSDTLDYVELELTDHATTPLGERSVINQINILKTAQIDIMETHKKIISISPPDMKPHQVEYMRLLRKTDRLLSAFTGIRMSFPNSSTSIPIPIPGTPVQPSSVDIRLPRLELPTFDGTLNDWVSFRDLFVTAVHDNKSLSKSQKLTYLKSQVRGEASRQISSMIITDGNYDIAWNSLHDRYQNDREILFAILRRFMNQPVVQQQSSSSIRQLVDVSQECIRSLDVLKLPTDQWDALLLFIILSKMDSTSKELWEQSLKDSSIPKLKSLFDFLEQRARALAASGTEATPSKTYNKKSGNGNNQSNHRPLVHHTNSPSHSSSPCKACNNESHYLYKCEVFLSWSPQQRIDFVRRNGLCYNCLKDNHRVTECNNKFGCKTCSSKHHTLLHKPVANRPVNPQPQQHNPTAASVPAPARVNFTSIPQPVANEFDTLLATALVQVADRHGQYHTFRVLADNGSNTNYITDSCIKRIGAPLRRCHTSATGLGGAYVANATGITQFTVSSHLDSTVTHFISRCLVTSKITEKLPTSYFDHTKWSHLQGLQLADPLYYKPLDVDMLLGAEFFFAILECGKISGPPNSPVAIKTSFGWLIGGGSSDIPLIQPRVNATLAQSLSSTTTTIGCDPTDENLDATLRKFWEMDSEPSHRLPTQEETTIESHFKSTYTRDHAGRFTVQLPFKSPRPKLGSSLNIAMKRLLLLERRLHSNPDARKQYVDFMKEYESLGHMQEVHPMDSDPSLVCYVPHHFVLNESSSTTKFRVVFDASAKTSSGVSLNEGLMVGPNIQDSLVDILSRFRLHKIAFTADIKKMYRQIRVTPEDSNLQRILWRDDPSKPLKHYNLQTVTYGTASAPYLATRVLEETAVVSQQQLPRAAEVAGRDFYVDDLISGEPTVPEAFQTQQELLSLTKDAEMRETSSLLSFDQDSSIKTLGICWNPKTDQFLFRISPQEPTTTPMTKRSILSQIARLFDPVGWLAPIIINAKILMQSLWKLKHGWDEPLPLEIQHQWTTLRSDMEGLSKLTINRFFMQGTDLICPSLNRAFHSTTKFCLAGFCDASQKAYAAAVYLCVYDGPSSSSSLITSKSRVAPVKTVSLPRLELCGAELLAELLMSVKSALRIPIHSISAWTDSTVALAWINSPPSRWKTFVANRVTKIQERVPPTMWSHVRGEENPADCPSRGITCDELINHELWWHGPPWLRNQIPTPTTHHSQDSSEAIAEEKQATSLHTIVKTDQLLLDRYSSFPKLLRVTAYVFRFIKNLKGHKYTPSPLFTGGLRAISDTTNLSPLIAPTEVTYSPLSPDEINCAKLYWIRLVQQQEFPREIHALQAGQPVNSKSKIVSFCPFLDSDGVLKVGGRLNHSDLPASQKHPILLTSHNPITHLLINHEHIINFHAGPQLLMSTLQRQYWILRLKDAVRRQIGKCVTCTKLRAKTMQQLMGNLPSFRVIPARAFLKTGIDYAGPFLLRPIQSRSKTTIKAYLAVFVCCTTRALHLEVVSSLSTDAFLAALRRFISRRGRPTDLYSDCGTNFVGANHEMKDFLKLVMSRPHNQAISDHLSKDGIDWHFNPPASPHFGGLWEAGVKSVKFHLRRVMGTQRLTFEEMTTITSQIESILNSRPLTPETNNPDDYNALTPGHFLIGAPLNSIPEPTLEDIKISRLSRWQLLQQMVQSFWKRWSNEYLTRLQQRPKWMSKSPNISIGAMVVIKDETQPPLKWKLGRIESLHPGPDAIVRVVTVRTSTGIFKRPIVKLCLLPIDNSTPTPTIPSTPT</sequence>
<dbReference type="EMBL" id="LNIX01000005">
    <property type="protein sequence ID" value="OXA54454.1"/>
    <property type="molecule type" value="Genomic_DNA"/>
</dbReference>
<dbReference type="Pfam" id="PF17921">
    <property type="entry name" value="Integrase_H2C2"/>
    <property type="match status" value="1"/>
</dbReference>
<feature type="compositionally biased region" description="Low complexity" evidence="1">
    <location>
        <begin position="309"/>
        <end position="319"/>
    </location>
</feature>
<dbReference type="PROSITE" id="PS50994">
    <property type="entry name" value="INTEGRASE"/>
    <property type="match status" value="1"/>
</dbReference>
<dbReference type="InterPro" id="IPR043502">
    <property type="entry name" value="DNA/RNA_pol_sf"/>
</dbReference>
<organism evidence="3 4">
    <name type="scientific">Folsomia candida</name>
    <name type="common">Springtail</name>
    <dbReference type="NCBI Taxonomy" id="158441"/>
    <lineage>
        <taxon>Eukaryota</taxon>
        <taxon>Metazoa</taxon>
        <taxon>Ecdysozoa</taxon>
        <taxon>Arthropoda</taxon>
        <taxon>Hexapoda</taxon>
        <taxon>Collembola</taxon>
        <taxon>Entomobryomorpha</taxon>
        <taxon>Isotomoidea</taxon>
        <taxon>Isotomidae</taxon>
        <taxon>Proisotominae</taxon>
        <taxon>Folsomia</taxon>
    </lineage>
</organism>
<dbReference type="PANTHER" id="PTHR47331:SF1">
    <property type="entry name" value="GAG-LIKE PROTEIN"/>
    <property type="match status" value="1"/>
</dbReference>
<dbReference type="GO" id="GO:0042575">
    <property type="term" value="C:DNA polymerase complex"/>
    <property type="evidence" value="ECO:0007669"/>
    <property type="project" value="UniProtKB-ARBA"/>
</dbReference>
<dbReference type="Pfam" id="PF18701">
    <property type="entry name" value="DUF5641"/>
    <property type="match status" value="1"/>
</dbReference>
<feature type="region of interest" description="Disordered" evidence="1">
    <location>
        <begin position="297"/>
        <end position="335"/>
    </location>
</feature>
<dbReference type="Proteomes" id="UP000198287">
    <property type="component" value="Unassembled WGS sequence"/>
</dbReference>
<keyword evidence="4" id="KW-1185">Reference proteome</keyword>
<dbReference type="STRING" id="158441.A0A226EBC2"/>
<accession>A0A226EBC2</accession>
<dbReference type="Gene3D" id="3.30.420.10">
    <property type="entry name" value="Ribonuclease H-like superfamily/Ribonuclease H"/>
    <property type="match status" value="1"/>
</dbReference>
<protein>
    <submittedName>
        <fullName evidence="3">DNA double-strand break repair Rad50 ATPase</fullName>
    </submittedName>
</protein>
<feature type="domain" description="Integrase catalytic" evidence="2">
    <location>
        <begin position="1453"/>
        <end position="1650"/>
    </location>
</feature>
<dbReference type="PANTHER" id="PTHR47331">
    <property type="entry name" value="PHD-TYPE DOMAIN-CONTAINING PROTEIN"/>
    <property type="match status" value="1"/>
</dbReference>
<dbReference type="InterPro" id="IPR043128">
    <property type="entry name" value="Rev_trsase/Diguanyl_cyclase"/>
</dbReference>
<dbReference type="GO" id="GO:0071897">
    <property type="term" value="P:DNA biosynthetic process"/>
    <property type="evidence" value="ECO:0007669"/>
    <property type="project" value="UniProtKB-ARBA"/>
</dbReference>
<reference evidence="3 4" key="1">
    <citation type="submission" date="2015-12" db="EMBL/GenBank/DDBJ databases">
        <title>The genome of Folsomia candida.</title>
        <authorList>
            <person name="Faddeeva A."/>
            <person name="Derks M.F."/>
            <person name="Anvar Y."/>
            <person name="Smit S."/>
            <person name="Van Straalen N."/>
            <person name="Roelofs D."/>
        </authorList>
    </citation>
    <scope>NUCLEOTIDE SEQUENCE [LARGE SCALE GENOMIC DNA]</scope>
    <source>
        <strain evidence="3 4">VU population</strain>
        <tissue evidence="3">Whole body</tissue>
    </source>
</reference>
<dbReference type="OrthoDB" id="8033604at2759"/>
<dbReference type="Gene3D" id="3.30.70.270">
    <property type="match status" value="1"/>
</dbReference>
<dbReference type="OMA" id="RREPECH"/>
<dbReference type="InterPro" id="IPR041588">
    <property type="entry name" value="Integrase_H2C2"/>
</dbReference>
<dbReference type="InterPro" id="IPR005312">
    <property type="entry name" value="DUF1759"/>
</dbReference>
<dbReference type="Pfam" id="PF03564">
    <property type="entry name" value="DUF1759"/>
    <property type="match status" value="1"/>
</dbReference>
<dbReference type="Pfam" id="PF05380">
    <property type="entry name" value="Peptidase_A17"/>
    <property type="match status" value="1"/>
</dbReference>
<evidence type="ECO:0000256" key="1">
    <source>
        <dbReference type="SAM" id="MobiDB-lite"/>
    </source>
</evidence>
<dbReference type="GO" id="GO:0015074">
    <property type="term" value="P:DNA integration"/>
    <property type="evidence" value="ECO:0007669"/>
    <property type="project" value="InterPro"/>
</dbReference>
<dbReference type="GO" id="GO:0003676">
    <property type="term" value="F:nucleic acid binding"/>
    <property type="evidence" value="ECO:0007669"/>
    <property type="project" value="InterPro"/>
</dbReference>
<dbReference type="InterPro" id="IPR008042">
    <property type="entry name" value="Retrotrans_Pao"/>
</dbReference>
<name>A0A226EBC2_FOLCA</name>
<dbReference type="Gene3D" id="3.10.10.10">
    <property type="entry name" value="HIV Type 1 Reverse Transcriptase, subunit A, domain 1"/>
    <property type="match status" value="1"/>
</dbReference>
<evidence type="ECO:0000313" key="3">
    <source>
        <dbReference type="EMBL" id="OXA54454.1"/>
    </source>
</evidence>
<dbReference type="InterPro" id="IPR040676">
    <property type="entry name" value="DUF5641"/>
</dbReference>
<dbReference type="SUPFAM" id="SSF53098">
    <property type="entry name" value="Ribonuclease H-like"/>
    <property type="match status" value="1"/>
</dbReference>
<evidence type="ECO:0000313" key="4">
    <source>
        <dbReference type="Proteomes" id="UP000198287"/>
    </source>
</evidence>
<dbReference type="SUPFAM" id="SSF56672">
    <property type="entry name" value="DNA/RNA polymerases"/>
    <property type="match status" value="1"/>
</dbReference>
<comment type="caution">
    <text evidence="3">The sequence shown here is derived from an EMBL/GenBank/DDBJ whole genome shotgun (WGS) entry which is preliminary data.</text>
</comment>
<dbReference type="InterPro" id="IPR036397">
    <property type="entry name" value="RNaseH_sf"/>
</dbReference>
<gene>
    <name evidence="3" type="ORF">Fcan01_10992</name>
</gene>
<proteinExistence type="predicted"/>
<dbReference type="InterPro" id="IPR012337">
    <property type="entry name" value="RNaseH-like_sf"/>
</dbReference>